<sequence>MAASSFVAPPPRVRRARLIGWLLLGAVAVGGGVSVGAHPPPPPLAAAAAVAARGAVSVPAAGRIFGGTVTPIGEEPFFLAHFTAPDTPSTLQCTGVLITPRHVLTLASCPIVTGWTVRLGTPTAGSGGQTFLVSRVAIPPYRDAEAVPLADNIAVVTFTAEPIWSADRLATFRIVPVALDGGRGVGGGRGNDASAGPPPPPGGLDGRIWGWGTPSARRDDPLRPEGGTVLRSAAAVVVEAEACSALFEQAGGTRPYDVYCAKSVGQGPCVGDRGAGLVSNVGGDAGERPFVHGLYSVSWSSAEFRCVKSFPQGYTAVRTHAAWIRSAVEPQRAQFLTL</sequence>
<reference evidence="1" key="1">
    <citation type="submission" date="2019-11" db="EMBL/GenBank/DDBJ databases">
        <title>Nori genome reveals adaptations in red seaweeds to the harsh intertidal environment.</title>
        <authorList>
            <person name="Wang D."/>
            <person name="Mao Y."/>
        </authorList>
    </citation>
    <scope>NUCLEOTIDE SEQUENCE</scope>
    <source>
        <tissue evidence="1">Gametophyte</tissue>
    </source>
</reference>
<name>A0ACC3BIZ4_PYRYE</name>
<comment type="caution">
    <text evidence="1">The sequence shown here is derived from an EMBL/GenBank/DDBJ whole genome shotgun (WGS) entry which is preliminary data.</text>
</comment>
<dbReference type="Proteomes" id="UP000798662">
    <property type="component" value="Chromosome 1"/>
</dbReference>
<accession>A0ACC3BIZ4</accession>
<keyword evidence="2" id="KW-1185">Reference proteome</keyword>
<proteinExistence type="predicted"/>
<dbReference type="EMBL" id="CM020618">
    <property type="protein sequence ID" value="KAK1857910.1"/>
    <property type="molecule type" value="Genomic_DNA"/>
</dbReference>
<organism evidence="1 2">
    <name type="scientific">Pyropia yezoensis</name>
    <name type="common">Susabi-nori</name>
    <name type="synonym">Porphyra yezoensis</name>
    <dbReference type="NCBI Taxonomy" id="2788"/>
    <lineage>
        <taxon>Eukaryota</taxon>
        <taxon>Rhodophyta</taxon>
        <taxon>Bangiophyceae</taxon>
        <taxon>Bangiales</taxon>
        <taxon>Bangiaceae</taxon>
        <taxon>Pyropia</taxon>
    </lineage>
</organism>
<evidence type="ECO:0000313" key="1">
    <source>
        <dbReference type="EMBL" id="KAK1857910.1"/>
    </source>
</evidence>
<protein>
    <submittedName>
        <fullName evidence="1">Uncharacterized protein</fullName>
    </submittedName>
</protein>
<evidence type="ECO:0000313" key="2">
    <source>
        <dbReference type="Proteomes" id="UP000798662"/>
    </source>
</evidence>
<gene>
    <name evidence="1" type="ORF">I4F81_000524</name>
</gene>